<keyword evidence="1" id="KW-1133">Transmembrane helix</keyword>
<feature type="transmembrane region" description="Helical" evidence="1">
    <location>
        <begin position="6"/>
        <end position="27"/>
    </location>
</feature>
<dbReference type="Proteomes" id="UP001165541">
    <property type="component" value="Unassembled WGS sequence"/>
</dbReference>
<dbReference type="EMBL" id="JAMKFE010000003">
    <property type="protein sequence ID" value="MCM5679217.1"/>
    <property type="molecule type" value="Genomic_DNA"/>
</dbReference>
<keyword evidence="1" id="KW-0472">Membrane</keyword>
<evidence type="ECO:0000313" key="3">
    <source>
        <dbReference type="EMBL" id="MCM5679217.1"/>
    </source>
</evidence>
<evidence type="ECO:0000259" key="2">
    <source>
        <dbReference type="Pfam" id="PF02470"/>
    </source>
</evidence>
<sequence>MKRHALFVGSFVIGALVLLVIGIIWLSGNALFQQELRAAVYFKGSVNGLYVGAPVTFRGVPVGRVESIGIEVDDQTLNARIPVLVSIRADAVQFSGSADAAPPDLPALVQRGLRARLLAQSFVTGQKYIELDFAPNTPAVFVSSGPVPEIPTLGDRFDALIDQVAELPLRETVQDLRATLKLLQETLVKTGTTLDTASTEIAGTAAEARKTLASASTALDRMQSRADSTLDSVSRLADSARETVTRAGPDLQQTLASARDAADSARLAMNRVAELTAPGTSLRADLDSAVRDLALAARGLREWSEVLEEKPNAVIFGKD</sequence>
<evidence type="ECO:0000313" key="4">
    <source>
        <dbReference type="Proteomes" id="UP001165541"/>
    </source>
</evidence>
<comment type="caution">
    <text evidence="3">The sequence shown here is derived from an EMBL/GenBank/DDBJ whole genome shotgun (WGS) entry which is preliminary data.</text>
</comment>
<protein>
    <submittedName>
        <fullName evidence="3">MlaD family protein</fullName>
    </submittedName>
</protein>
<proteinExistence type="predicted"/>
<accession>A0ABT0YLV5</accession>
<dbReference type="PANTHER" id="PTHR33371">
    <property type="entry name" value="INTERMEMBRANE PHOSPHOLIPID TRANSPORT SYSTEM BINDING PROTEIN MLAD-RELATED"/>
    <property type="match status" value="1"/>
</dbReference>
<name>A0ABT0YLV5_9BURK</name>
<keyword evidence="1" id="KW-0812">Transmembrane</keyword>
<dbReference type="Pfam" id="PF02470">
    <property type="entry name" value="MlaD"/>
    <property type="match status" value="1"/>
</dbReference>
<dbReference type="InterPro" id="IPR052336">
    <property type="entry name" value="MlaD_Phospholipid_Transporter"/>
</dbReference>
<feature type="domain" description="Mce/MlaD" evidence="2">
    <location>
        <begin position="44"/>
        <end position="133"/>
    </location>
</feature>
<reference evidence="3" key="1">
    <citation type="submission" date="2022-05" db="EMBL/GenBank/DDBJ databases">
        <title>Schlegelella sp. nov., isolated from mangrove soil.</title>
        <authorList>
            <person name="Liu Y."/>
            <person name="Ge X."/>
            <person name="Liu W."/>
        </authorList>
    </citation>
    <scope>NUCLEOTIDE SEQUENCE</scope>
    <source>
        <strain evidence="3">S2-27</strain>
    </source>
</reference>
<evidence type="ECO:0000256" key="1">
    <source>
        <dbReference type="SAM" id="Phobius"/>
    </source>
</evidence>
<gene>
    <name evidence="3" type="ORF">M8A51_06695</name>
</gene>
<dbReference type="InterPro" id="IPR003399">
    <property type="entry name" value="Mce/MlaD"/>
</dbReference>
<keyword evidence="4" id="KW-1185">Reference proteome</keyword>
<dbReference type="RefSeq" id="WP_251777417.1">
    <property type="nucleotide sequence ID" value="NZ_JAMKFE010000003.1"/>
</dbReference>
<dbReference type="PANTHER" id="PTHR33371:SF4">
    <property type="entry name" value="INTERMEMBRANE PHOSPHOLIPID TRANSPORT SYSTEM BINDING PROTEIN MLAD"/>
    <property type="match status" value="1"/>
</dbReference>
<organism evidence="3 4">
    <name type="scientific">Caldimonas mangrovi</name>
    <dbReference type="NCBI Taxonomy" id="2944811"/>
    <lineage>
        <taxon>Bacteria</taxon>
        <taxon>Pseudomonadati</taxon>
        <taxon>Pseudomonadota</taxon>
        <taxon>Betaproteobacteria</taxon>
        <taxon>Burkholderiales</taxon>
        <taxon>Sphaerotilaceae</taxon>
        <taxon>Caldimonas</taxon>
    </lineage>
</organism>